<feature type="region of interest" description="Disordered" evidence="5">
    <location>
        <begin position="261"/>
        <end position="288"/>
    </location>
</feature>
<dbReference type="PRINTS" id="PR00081">
    <property type="entry name" value="GDHRDH"/>
</dbReference>
<dbReference type="AlphaFoldDB" id="A0A6U4QDP6"/>
<evidence type="ECO:0008006" key="8">
    <source>
        <dbReference type="Google" id="ProtNLM"/>
    </source>
</evidence>
<evidence type="ECO:0000313" key="6">
    <source>
        <dbReference type="EMBL" id="CAD8754195.1"/>
    </source>
</evidence>
<reference evidence="7" key="1">
    <citation type="submission" date="2021-01" db="EMBL/GenBank/DDBJ databases">
        <authorList>
            <person name="Corre E."/>
            <person name="Pelletier E."/>
            <person name="Niang G."/>
            <person name="Scheremetjew M."/>
            <person name="Finn R."/>
            <person name="Kale V."/>
            <person name="Holt S."/>
            <person name="Cochrane G."/>
            <person name="Meng A."/>
            <person name="Brown T."/>
            <person name="Cohen L."/>
        </authorList>
    </citation>
    <scope>NUCLEOTIDE SEQUENCE</scope>
    <source>
        <strain evidence="6">CCMP441</strain>
        <strain evidence="7">CCMP644</strain>
    </source>
</reference>
<dbReference type="InterPro" id="IPR002347">
    <property type="entry name" value="SDR_fam"/>
</dbReference>
<evidence type="ECO:0000256" key="3">
    <source>
        <dbReference type="ARBA" id="ARBA00023002"/>
    </source>
</evidence>
<keyword evidence="2" id="KW-0521">NADP</keyword>
<dbReference type="Pfam" id="PF00106">
    <property type="entry name" value="adh_short"/>
    <property type="match status" value="1"/>
</dbReference>
<evidence type="ECO:0000256" key="4">
    <source>
        <dbReference type="RuleBase" id="RU000363"/>
    </source>
</evidence>
<evidence type="ECO:0000256" key="1">
    <source>
        <dbReference type="ARBA" id="ARBA00006484"/>
    </source>
</evidence>
<dbReference type="PANTHER" id="PTHR43963">
    <property type="entry name" value="CARBONYL REDUCTASE 1-RELATED"/>
    <property type="match status" value="1"/>
</dbReference>
<sequence length="288" mass="30560">MAKNILVTGGNDGIGLALCKVLALNHGSKVFMGTRSMERGATGLKTITDAHPDAAKSIELVNIDVGDDASVKAAAESLKAKGVTLYALVNNAGLGFRTGGLDGKDKEVLDQMINVNFFGPKRVSDAFLPLIDPKGRIVNVSSGAASMWLRNQSAEMKKLFCSPDTTWEQLSKTVVEEAAKIPAEKGGGYGPSKAGLTAYTLQQAKAHPSMVITSLSPGFIETKMTSGFGAKLTPEQGTVSYIKCLFEEVLTGQYYGSDGLRSPMTVTRDPGTPEYQGEEEPDAAKYNK</sequence>
<organism evidence="7">
    <name type="scientific">Hemiselmis andersenii</name>
    <name type="common">Cryptophyte alga</name>
    <dbReference type="NCBI Taxonomy" id="464988"/>
    <lineage>
        <taxon>Eukaryota</taxon>
        <taxon>Cryptophyceae</taxon>
        <taxon>Cryptomonadales</taxon>
        <taxon>Hemiselmidaceae</taxon>
        <taxon>Hemiselmis</taxon>
    </lineage>
</organism>
<comment type="similarity">
    <text evidence="1 4">Belongs to the short-chain dehydrogenases/reductases (SDR) family.</text>
</comment>
<dbReference type="EMBL" id="HBFX01053951">
    <property type="protein sequence ID" value="CAD8981479.1"/>
    <property type="molecule type" value="Transcribed_RNA"/>
</dbReference>
<dbReference type="PRINTS" id="PR00080">
    <property type="entry name" value="SDRFAMILY"/>
</dbReference>
<name>A0A6U4QDP6_HEMAN</name>
<dbReference type="EMBL" id="HBFK01034151">
    <property type="protein sequence ID" value="CAD8754195.1"/>
    <property type="molecule type" value="Transcribed_RNA"/>
</dbReference>
<proteinExistence type="inferred from homology"/>
<gene>
    <name evidence="7" type="ORF">HAND00432_LOCUS32489</name>
    <name evidence="6" type="ORF">HAND1043_LOCUS20702</name>
</gene>
<keyword evidence="3" id="KW-0560">Oxidoreductase</keyword>
<evidence type="ECO:0000256" key="2">
    <source>
        <dbReference type="ARBA" id="ARBA00022857"/>
    </source>
</evidence>
<evidence type="ECO:0000313" key="7">
    <source>
        <dbReference type="EMBL" id="CAD8981479.1"/>
    </source>
</evidence>
<dbReference type="Gene3D" id="3.40.50.720">
    <property type="entry name" value="NAD(P)-binding Rossmann-like Domain"/>
    <property type="match status" value="1"/>
</dbReference>
<accession>A0A6U4QDP6</accession>
<dbReference type="PANTHER" id="PTHR43963:SF6">
    <property type="entry name" value="CHAIN DEHYDROGENASE FAMILY PROTEIN, PUTATIVE (AFU_ORTHOLOGUE AFUA_3G15350)-RELATED"/>
    <property type="match status" value="1"/>
</dbReference>
<protein>
    <recommendedName>
        <fullName evidence="8">NAD(P)-binding protein</fullName>
    </recommendedName>
</protein>
<evidence type="ECO:0000256" key="5">
    <source>
        <dbReference type="SAM" id="MobiDB-lite"/>
    </source>
</evidence>
<dbReference type="InterPro" id="IPR036291">
    <property type="entry name" value="NAD(P)-bd_dom_sf"/>
</dbReference>
<dbReference type="GO" id="GO:0016491">
    <property type="term" value="F:oxidoreductase activity"/>
    <property type="evidence" value="ECO:0007669"/>
    <property type="project" value="UniProtKB-KW"/>
</dbReference>
<dbReference type="SUPFAM" id="SSF51735">
    <property type="entry name" value="NAD(P)-binding Rossmann-fold domains"/>
    <property type="match status" value="1"/>
</dbReference>